<dbReference type="Gene3D" id="1.10.510.10">
    <property type="entry name" value="Transferase(Phosphotransferase) domain 1"/>
    <property type="match status" value="1"/>
</dbReference>
<name>A0A0D3KIS9_EMIH1</name>
<dbReference type="PROSITE" id="PS50011">
    <property type="entry name" value="PROTEIN_KINASE_DOM"/>
    <property type="match status" value="1"/>
</dbReference>
<proteinExistence type="inferred from homology"/>
<dbReference type="EnsemblProtists" id="EOD35664">
    <property type="protein sequence ID" value="EOD35664"/>
    <property type="gene ID" value="EMIHUDRAFT_455316"/>
</dbReference>
<evidence type="ECO:0000256" key="1">
    <source>
        <dbReference type="ARBA" id="ARBA00022527"/>
    </source>
</evidence>
<evidence type="ECO:0000256" key="2">
    <source>
        <dbReference type="ARBA" id="ARBA00022553"/>
    </source>
</evidence>
<keyword evidence="6 7" id="KW-0067">ATP-binding</keyword>
<keyword evidence="11" id="KW-1185">Reference proteome</keyword>
<evidence type="ECO:0000256" key="5">
    <source>
        <dbReference type="ARBA" id="ARBA00022777"/>
    </source>
</evidence>
<dbReference type="PROSITE" id="PS00107">
    <property type="entry name" value="PROTEIN_KINASE_ATP"/>
    <property type="match status" value="1"/>
</dbReference>
<evidence type="ECO:0000256" key="7">
    <source>
        <dbReference type="PROSITE-ProRule" id="PRU10141"/>
    </source>
</evidence>
<keyword evidence="5" id="KW-0418">Kinase</keyword>
<evidence type="ECO:0000256" key="4">
    <source>
        <dbReference type="ARBA" id="ARBA00022741"/>
    </source>
</evidence>
<keyword evidence="4 7" id="KW-0547">Nucleotide-binding</keyword>
<dbReference type="InterPro" id="IPR011009">
    <property type="entry name" value="Kinase-like_dom_sf"/>
</dbReference>
<evidence type="ECO:0000256" key="8">
    <source>
        <dbReference type="RuleBase" id="RU000304"/>
    </source>
</evidence>
<dbReference type="RefSeq" id="XP_005788093.1">
    <property type="nucleotide sequence ID" value="XM_005788036.1"/>
</dbReference>
<reference evidence="11" key="1">
    <citation type="journal article" date="2013" name="Nature">
        <title>Pan genome of the phytoplankton Emiliania underpins its global distribution.</title>
        <authorList>
            <person name="Read B.A."/>
            <person name="Kegel J."/>
            <person name="Klute M.J."/>
            <person name="Kuo A."/>
            <person name="Lefebvre S.C."/>
            <person name="Maumus F."/>
            <person name="Mayer C."/>
            <person name="Miller J."/>
            <person name="Monier A."/>
            <person name="Salamov A."/>
            <person name="Young J."/>
            <person name="Aguilar M."/>
            <person name="Claverie J.M."/>
            <person name="Frickenhaus S."/>
            <person name="Gonzalez K."/>
            <person name="Herman E.K."/>
            <person name="Lin Y.C."/>
            <person name="Napier J."/>
            <person name="Ogata H."/>
            <person name="Sarno A.F."/>
            <person name="Shmutz J."/>
            <person name="Schroeder D."/>
            <person name="de Vargas C."/>
            <person name="Verret F."/>
            <person name="von Dassow P."/>
            <person name="Valentin K."/>
            <person name="Van de Peer Y."/>
            <person name="Wheeler G."/>
            <person name="Dacks J.B."/>
            <person name="Delwiche C.F."/>
            <person name="Dyhrman S.T."/>
            <person name="Glockner G."/>
            <person name="John U."/>
            <person name="Richards T."/>
            <person name="Worden A.Z."/>
            <person name="Zhang X."/>
            <person name="Grigoriev I.V."/>
            <person name="Allen A.E."/>
            <person name="Bidle K."/>
            <person name="Borodovsky M."/>
            <person name="Bowler C."/>
            <person name="Brownlee C."/>
            <person name="Cock J.M."/>
            <person name="Elias M."/>
            <person name="Gladyshev V.N."/>
            <person name="Groth M."/>
            <person name="Guda C."/>
            <person name="Hadaegh A."/>
            <person name="Iglesias-Rodriguez M.D."/>
            <person name="Jenkins J."/>
            <person name="Jones B.M."/>
            <person name="Lawson T."/>
            <person name="Leese F."/>
            <person name="Lindquist E."/>
            <person name="Lobanov A."/>
            <person name="Lomsadze A."/>
            <person name="Malik S.B."/>
            <person name="Marsh M.E."/>
            <person name="Mackinder L."/>
            <person name="Mock T."/>
            <person name="Mueller-Roeber B."/>
            <person name="Pagarete A."/>
            <person name="Parker M."/>
            <person name="Probert I."/>
            <person name="Quesneville H."/>
            <person name="Raines C."/>
            <person name="Rensing S.A."/>
            <person name="Riano-Pachon D.M."/>
            <person name="Richier S."/>
            <person name="Rokitta S."/>
            <person name="Shiraiwa Y."/>
            <person name="Soanes D.M."/>
            <person name="van der Giezen M."/>
            <person name="Wahlund T.M."/>
            <person name="Williams B."/>
            <person name="Wilson W."/>
            <person name="Wolfe G."/>
            <person name="Wurch L.L."/>
        </authorList>
    </citation>
    <scope>NUCLEOTIDE SEQUENCE</scope>
</reference>
<evidence type="ECO:0000256" key="3">
    <source>
        <dbReference type="ARBA" id="ARBA00022679"/>
    </source>
</evidence>
<dbReference type="PANTHER" id="PTHR24351">
    <property type="entry name" value="RIBOSOMAL PROTEIN S6 KINASE"/>
    <property type="match status" value="1"/>
</dbReference>
<reference evidence="10" key="2">
    <citation type="submission" date="2024-10" db="UniProtKB">
        <authorList>
            <consortium name="EnsemblProtists"/>
        </authorList>
    </citation>
    <scope>IDENTIFICATION</scope>
</reference>
<dbReference type="PROSITE" id="PS00108">
    <property type="entry name" value="PROTEIN_KINASE_ST"/>
    <property type="match status" value="1"/>
</dbReference>
<dbReference type="FunFam" id="3.30.200.20:FF:000042">
    <property type="entry name" value="Aurora kinase A"/>
    <property type="match status" value="1"/>
</dbReference>
<dbReference type="GO" id="GO:0005524">
    <property type="term" value="F:ATP binding"/>
    <property type="evidence" value="ECO:0007669"/>
    <property type="project" value="UniProtKB-UniRule"/>
</dbReference>
<evidence type="ECO:0000259" key="9">
    <source>
        <dbReference type="PROSITE" id="PS50011"/>
    </source>
</evidence>
<dbReference type="HOGENOM" id="CLU_000288_63_5_1"/>
<dbReference type="SUPFAM" id="SSF56112">
    <property type="entry name" value="Protein kinase-like (PK-like)"/>
    <property type="match status" value="1"/>
</dbReference>
<dbReference type="Pfam" id="PF00069">
    <property type="entry name" value="Pkinase"/>
    <property type="match status" value="1"/>
</dbReference>
<dbReference type="eggNOG" id="KOG0598">
    <property type="taxonomic scope" value="Eukaryota"/>
</dbReference>
<dbReference type="InterPro" id="IPR008271">
    <property type="entry name" value="Ser/Thr_kinase_AS"/>
</dbReference>
<protein>
    <recommendedName>
        <fullName evidence="9">Protein kinase domain-containing protein</fullName>
    </recommendedName>
</protein>
<dbReference type="KEGG" id="ehx:EMIHUDRAFT_455316"/>
<accession>A0A0D3KIS9</accession>
<dbReference type="AlphaFoldDB" id="A0A0D3KIS9"/>
<evidence type="ECO:0000313" key="10">
    <source>
        <dbReference type="EnsemblProtists" id="EOD35664"/>
    </source>
</evidence>
<sequence length="335" mass="37098">MDHDPVRRPSLSIADFAFCGMLGEGQFGRVMMARNTRTQDIVAVKVLRKQFLVSKGARTISAAISEKQVLQEMASKRHPYIVSLLHSFQDEAHLYLIMDFVGGGDLFSLIEKKGRLPEAWAITYSAEIALALAHVHSHGIVYRDLKPENVMVCISGHLKMTDFGFAKKMEGAATRGSCVGTPEYMAPELLKGEVYGVGVDWWTLGCLLYEMVVGRGPYSNDDLQLLVKAITTEEPVIPSGVSQPCRDVVGGLMQRDTSARWTGDRLRGEPFYRELDWEALYRMEAPPPTLSLLDTLSHGGSILCRMEARYSDEAAASRFAVELCSTQQLTDAITS</sequence>
<dbReference type="FunFam" id="1.10.510.10:FF:000571">
    <property type="entry name" value="Maternal embryonic leucine zipper kinase"/>
    <property type="match status" value="1"/>
</dbReference>
<dbReference type="InterPro" id="IPR045270">
    <property type="entry name" value="STKc_AGC"/>
</dbReference>
<comment type="similarity">
    <text evidence="8">Belongs to the protein kinase superfamily.</text>
</comment>
<feature type="binding site" evidence="7">
    <location>
        <position position="45"/>
    </location>
    <ligand>
        <name>ATP</name>
        <dbReference type="ChEBI" id="CHEBI:30616"/>
    </ligand>
</feature>
<keyword evidence="2" id="KW-0597">Phosphoprotein</keyword>
<keyword evidence="3" id="KW-0808">Transferase</keyword>
<dbReference type="GO" id="GO:0004674">
    <property type="term" value="F:protein serine/threonine kinase activity"/>
    <property type="evidence" value="ECO:0007669"/>
    <property type="project" value="UniProtKB-KW"/>
</dbReference>
<dbReference type="GeneID" id="17280935"/>
<dbReference type="InterPro" id="IPR017441">
    <property type="entry name" value="Protein_kinase_ATP_BS"/>
</dbReference>
<feature type="domain" description="Protein kinase" evidence="9">
    <location>
        <begin position="16"/>
        <end position="272"/>
    </location>
</feature>
<evidence type="ECO:0000313" key="11">
    <source>
        <dbReference type="Proteomes" id="UP000013827"/>
    </source>
</evidence>
<evidence type="ECO:0000256" key="6">
    <source>
        <dbReference type="ARBA" id="ARBA00022840"/>
    </source>
</evidence>
<dbReference type="CDD" id="cd05123">
    <property type="entry name" value="STKc_AGC"/>
    <property type="match status" value="1"/>
</dbReference>
<keyword evidence="1 8" id="KW-0723">Serine/threonine-protein kinase</keyword>
<dbReference type="InterPro" id="IPR000719">
    <property type="entry name" value="Prot_kinase_dom"/>
</dbReference>
<dbReference type="OMA" id="LHHEINY"/>
<dbReference type="PaxDb" id="2903-EOD35664"/>
<dbReference type="SMART" id="SM00220">
    <property type="entry name" value="S_TKc"/>
    <property type="match status" value="1"/>
</dbReference>
<dbReference type="STRING" id="2903.R1FQH7"/>
<organism evidence="10 11">
    <name type="scientific">Emiliania huxleyi (strain CCMP1516)</name>
    <dbReference type="NCBI Taxonomy" id="280463"/>
    <lineage>
        <taxon>Eukaryota</taxon>
        <taxon>Haptista</taxon>
        <taxon>Haptophyta</taxon>
        <taxon>Prymnesiophyceae</taxon>
        <taxon>Isochrysidales</taxon>
        <taxon>Noelaerhabdaceae</taxon>
        <taxon>Emiliania</taxon>
    </lineage>
</organism>
<dbReference type="Gene3D" id="3.30.200.20">
    <property type="entry name" value="Phosphorylase Kinase, domain 1"/>
    <property type="match status" value="1"/>
</dbReference>
<dbReference type="Proteomes" id="UP000013827">
    <property type="component" value="Unassembled WGS sequence"/>
</dbReference>